<accession>A0A8E2DH94</accession>
<proteinExistence type="predicted"/>
<name>A0A8E2DH94_9APHY</name>
<keyword evidence="1" id="KW-1133">Transmembrane helix</keyword>
<keyword evidence="1" id="KW-0812">Transmembrane</keyword>
<dbReference type="EMBL" id="KV722468">
    <property type="protein sequence ID" value="OCH87925.1"/>
    <property type="molecule type" value="Genomic_DNA"/>
</dbReference>
<organism evidence="2 3">
    <name type="scientific">Obba rivulosa</name>
    <dbReference type="NCBI Taxonomy" id="1052685"/>
    <lineage>
        <taxon>Eukaryota</taxon>
        <taxon>Fungi</taxon>
        <taxon>Dikarya</taxon>
        <taxon>Basidiomycota</taxon>
        <taxon>Agaricomycotina</taxon>
        <taxon>Agaricomycetes</taxon>
        <taxon>Polyporales</taxon>
        <taxon>Gelatoporiaceae</taxon>
        <taxon>Obba</taxon>
    </lineage>
</organism>
<evidence type="ECO:0000256" key="1">
    <source>
        <dbReference type="SAM" id="Phobius"/>
    </source>
</evidence>
<feature type="transmembrane region" description="Helical" evidence="1">
    <location>
        <begin position="38"/>
        <end position="55"/>
    </location>
</feature>
<dbReference type="Proteomes" id="UP000250043">
    <property type="component" value="Unassembled WGS sequence"/>
</dbReference>
<reference evidence="2 3" key="1">
    <citation type="submission" date="2016-07" db="EMBL/GenBank/DDBJ databases">
        <title>Draft genome of the white-rot fungus Obba rivulosa 3A-2.</title>
        <authorList>
            <consortium name="DOE Joint Genome Institute"/>
            <person name="Miettinen O."/>
            <person name="Riley R."/>
            <person name="Acob R."/>
            <person name="Barry K."/>
            <person name="Cullen D."/>
            <person name="De Vries R."/>
            <person name="Hainaut M."/>
            <person name="Hatakka A."/>
            <person name="Henrissat B."/>
            <person name="Hilden K."/>
            <person name="Kuo R."/>
            <person name="Labutti K."/>
            <person name="Lipzen A."/>
            <person name="Makela M.R."/>
            <person name="Sandor L."/>
            <person name="Spatafora J.W."/>
            <person name="Grigoriev I.V."/>
            <person name="Hibbett D.S."/>
        </authorList>
    </citation>
    <scope>NUCLEOTIDE SEQUENCE [LARGE SCALE GENOMIC DNA]</scope>
    <source>
        <strain evidence="2 3">3A-2</strain>
    </source>
</reference>
<keyword evidence="3" id="KW-1185">Reference proteome</keyword>
<evidence type="ECO:0000313" key="3">
    <source>
        <dbReference type="Proteomes" id="UP000250043"/>
    </source>
</evidence>
<gene>
    <name evidence="2" type="ORF">OBBRIDRAFT_836991</name>
</gene>
<sequence>MLSQQQEDLQVRSNLSLEGTLSRSVEFGSQGLEIMSEMAVPLTGIIFSIVILRVGHQRHDDSYYTQQPATMSWAVAKRSHRIEDTATTMTVTNSSIIPMEVYVQKKTTDDIEHELNMSSSAA</sequence>
<keyword evidence="1" id="KW-0472">Membrane</keyword>
<protein>
    <submittedName>
        <fullName evidence="2">Uncharacterized protein</fullName>
    </submittedName>
</protein>
<dbReference type="OrthoDB" id="2756618at2759"/>
<dbReference type="AlphaFoldDB" id="A0A8E2DH94"/>
<evidence type="ECO:0000313" key="2">
    <source>
        <dbReference type="EMBL" id="OCH87925.1"/>
    </source>
</evidence>